<dbReference type="Proteomes" id="UP000238385">
    <property type="component" value="Unassembled WGS sequence"/>
</dbReference>
<dbReference type="AlphaFoldDB" id="A0A2T1KGB8"/>
<evidence type="ECO:0000313" key="1">
    <source>
        <dbReference type="EMBL" id="PSF09100.1"/>
    </source>
</evidence>
<organism evidence="1 2">
    <name type="scientific">Marinobacter halophilus</name>
    <dbReference type="NCBI Taxonomy" id="1323740"/>
    <lineage>
        <taxon>Bacteria</taxon>
        <taxon>Pseudomonadati</taxon>
        <taxon>Pseudomonadota</taxon>
        <taxon>Gammaproteobacteria</taxon>
        <taxon>Pseudomonadales</taxon>
        <taxon>Marinobacteraceae</taxon>
        <taxon>Marinobacter</taxon>
    </lineage>
</organism>
<dbReference type="EMBL" id="PXNN01000009">
    <property type="protein sequence ID" value="PSF09100.1"/>
    <property type="molecule type" value="Genomic_DNA"/>
</dbReference>
<dbReference type="Pfam" id="PF20102">
    <property type="entry name" value="DUF6492"/>
    <property type="match status" value="1"/>
</dbReference>
<proteinExistence type="predicted"/>
<keyword evidence="2" id="KW-1185">Reference proteome</keyword>
<evidence type="ECO:0000313" key="2">
    <source>
        <dbReference type="Proteomes" id="UP000238385"/>
    </source>
</evidence>
<accession>A0A2T1KGB8</accession>
<reference evidence="1 2" key="1">
    <citation type="submission" date="2018-03" db="EMBL/GenBank/DDBJ databases">
        <title>Marinobacter brunus sp. nov., a marine bacterium of Gamma-proteobacteria isolated from the surface seawater of the South China Sea.</title>
        <authorList>
            <person name="Cheng H."/>
            <person name="Wu Y.-H."/>
            <person name="Xamxidin M."/>
            <person name="Xu X.-W."/>
        </authorList>
    </citation>
    <scope>NUCLEOTIDE SEQUENCE [LARGE SCALE GENOMIC DNA]</scope>
    <source>
        <strain evidence="1 2">JCM 30472</strain>
    </source>
</reference>
<dbReference type="OrthoDB" id="6357368at2"/>
<dbReference type="InterPro" id="IPR045499">
    <property type="entry name" value="DUF6492"/>
</dbReference>
<comment type="caution">
    <text evidence="1">The sequence shown here is derived from an EMBL/GenBank/DDBJ whole genome shotgun (WGS) entry which is preliminary data.</text>
</comment>
<dbReference type="RefSeq" id="WP_106670792.1">
    <property type="nucleotide sequence ID" value="NZ_BMFE01000005.1"/>
</dbReference>
<name>A0A2T1KGB8_9GAMM</name>
<sequence>MKPLPSVAIVTPTWAGDLEHFRLMRCSIEQSMLVALPHYVVVQDEDLPLFEEFRSRPGLTLLSTKEVLPEVVERRRAAARKLADRFGRNFTRICGSLKRVFGWPQWPSYTGWHTQQLCKLKLASELPFEQAVILDSDVVVTRSAAITDFTAPAATVCFAEWKARQTLKGKVRNWVAESEALVGAGRLQEKANIYFDTPFVFDRGILSLALKRLEVAASKPWWQVLLDRPPRRWSEFGYYKAFLMYHTSDNQIDWREPNFSRYVYDTSSPEAVVSEVTAMLDDHEVHYITIHSQASGREDWDAAAYLNPLALAIGCDR</sequence>
<gene>
    <name evidence="1" type="ORF">C7H08_05765</name>
</gene>
<protein>
    <recommendedName>
        <fullName evidence="3">Glycosyl transferase</fullName>
    </recommendedName>
</protein>
<evidence type="ECO:0008006" key="3">
    <source>
        <dbReference type="Google" id="ProtNLM"/>
    </source>
</evidence>